<dbReference type="Proteomes" id="UP000694865">
    <property type="component" value="Unplaced"/>
</dbReference>
<dbReference type="SMART" id="SM00612">
    <property type="entry name" value="Kelch"/>
    <property type="match status" value="4"/>
</dbReference>
<dbReference type="Pfam" id="PF01344">
    <property type="entry name" value="Kelch_1"/>
    <property type="match status" value="2"/>
</dbReference>
<sequence>METLLSYVYTARLVISDHNVQEILEAASLFQIFPVRDACAAYLKRQLHPSNCLGFQRFAESHSCNFLRRAAEEIALMYLDEVSHHEEFILLNYEHLLEYVSHKDLIVTKEEILYEAIMKWIKHDSKRRIEHISQLLKQINFSKIKTDYFNSKILNEQLLLDLPNTQEVVSVSRQKPVRGKEVILLLSGKTGRPNLPSQFNHDVLQYDPCSKSLETISCDPDREPNSFYDSIATAAKVNDQILFIRANNAWLFDIRTLQWNKVAPPLRGTYRSETICVELGGYVYVLGGHSIEFNREVAFVERYDAKRDVWEVVSPLIRATRGAAVAACDGKIYMFCGHTEVGNIDLTQCYDPATNMWQILAPLPIETSGATAITFNDSIYLLAVKNPSVNHNNPFPVYNHVFRYDVATDTWQQMANMNEGHRRCAAIVCQGKIFAVGGTRRDFTSGNMQWATTVEMYDPNEDMWETCDQLAHPIFCHSGMKFIISDKEDIAEEDEKTDES</sequence>
<dbReference type="Gene3D" id="2.120.10.80">
    <property type="entry name" value="Kelch-type beta propeller"/>
    <property type="match status" value="1"/>
</dbReference>
<dbReference type="Gene3D" id="1.25.40.420">
    <property type="match status" value="1"/>
</dbReference>
<dbReference type="SUPFAM" id="SSF50965">
    <property type="entry name" value="Galactose oxidase, central domain"/>
    <property type="match status" value="1"/>
</dbReference>
<gene>
    <name evidence="5" type="primary">LOC100374371</name>
</gene>
<dbReference type="PANTHER" id="PTHR24412:SF272">
    <property type="entry name" value="KELCH-LIKE PROTEIN DIABLO"/>
    <property type="match status" value="1"/>
</dbReference>
<evidence type="ECO:0000256" key="1">
    <source>
        <dbReference type="ARBA" id="ARBA00022441"/>
    </source>
</evidence>
<dbReference type="RefSeq" id="XP_002734341.2">
    <property type="nucleotide sequence ID" value="XM_002734295.2"/>
</dbReference>
<evidence type="ECO:0000256" key="2">
    <source>
        <dbReference type="ARBA" id="ARBA00022737"/>
    </source>
</evidence>
<evidence type="ECO:0000259" key="3">
    <source>
        <dbReference type="SMART" id="SM00875"/>
    </source>
</evidence>
<dbReference type="SMART" id="SM00875">
    <property type="entry name" value="BACK"/>
    <property type="match status" value="1"/>
</dbReference>
<dbReference type="Pfam" id="PF00651">
    <property type="entry name" value="BTB"/>
    <property type="match status" value="1"/>
</dbReference>
<organism evidence="4 5">
    <name type="scientific">Saccoglossus kowalevskii</name>
    <name type="common">Acorn worm</name>
    <dbReference type="NCBI Taxonomy" id="10224"/>
    <lineage>
        <taxon>Eukaryota</taxon>
        <taxon>Metazoa</taxon>
        <taxon>Hemichordata</taxon>
        <taxon>Enteropneusta</taxon>
        <taxon>Harrimaniidae</taxon>
        <taxon>Saccoglossus</taxon>
    </lineage>
</organism>
<protein>
    <submittedName>
        <fullName evidence="5">Kelch-like protein 24-like</fullName>
    </submittedName>
</protein>
<dbReference type="InterPro" id="IPR011705">
    <property type="entry name" value="BACK"/>
</dbReference>
<feature type="domain" description="BACK" evidence="3">
    <location>
        <begin position="52"/>
        <end position="154"/>
    </location>
</feature>
<dbReference type="InterPro" id="IPR015915">
    <property type="entry name" value="Kelch-typ_b-propeller"/>
</dbReference>
<evidence type="ECO:0000313" key="4">
    <source>
        <dbReference type="Proteomes" id="UP000694865"/>
    </source>
</evidence>
<keyword evidence="1" id="KW-0880">Kelch repeat</keyword>
<dbReference type="InterPro" id="IPR006652">
    <property type="entry name" value="Kelch_1"/>
</dbReference>
<keyword evidence="4" id="KW-1185">Reference proteome</keyword>
<dbReference type="InterPro" id="IPR000210">
    <property type="entry name" value="BTB/POZ_dom"/>
</dbReference>
<name>A0ABM0GPB4_SACKO</name>
<dbReference type="SUPFAM" id="SSF54695">
    <property type="entry name" value="POZ domain"/>
    <property type="match status" value="1"/>
</dbReference>
<dbReference type="GeneID" id="100374371"/>
<dbReference type="Gene3D" id="3.30.710.10">
    <property type="entry name" value="Potassium Channel Kv1.1, Chain A"/>
    <property type="match status" value="1"/>
</dbReference>
<dbReference type="PIRSF" id="PIRSF037037">
    <property type="entry name" value="Kelch-like_protein_gigaxonin"/>
    <property type="match status" value="1"/>
</dbReference>
<dbReference type="PANTHER" id="PTHR24412">
    <property type="entry name" value="KELCH PROTEIN"/>
    <property type="match status" value="1"/>
</dbReference>
<keyword evidence="2" id="KW-0677">Repeat</keyword>
<dbReference type="InterPro" id="IPR011043">
    <property type="entry name" value="Gal_Oxase/kelch_b-propeller"/>
</dbReference>
<dbReference type="InterPro" id="IPR017096">
    <property type="entry name" value="BTB-kelch_protein"/>
</dbReference>
<reference evidence="5" key="1">
    <citation type="submission" date="2025-08" db="UniProtKB">
        <authorList>
            <consortium name="RefSeq"/>
        </authorList>
    </citation>
    <scope>IDENTIFICATION</scope>
    <source>
        <tissue evidence="5">Testes</tissue>
    </source>
</reference>
<evidence type="ECO:0000313" key="5">
    <source>
        <dbReference type="RefSeq" id="XP_002734341.2"/>
    </source>
</evidence>
<dbReference type="InterPro" id="IPR011333">
    <property type="entry name" value="SKP1/BTB/POZ_sf"/>
</dbReference>
<accession>A0ABM0GPB4</accession>
<proteinExistence type="predicted"/>
<dbReference type="Pfam" id="PF07707">
    <property type="entry name" value="BACK"/>
    <property type="match status" value="1"/>
</dbReference>